<dbReference type="SUPFAM" id="SSF48371">
    <property type="entry name" value="ARM repeat"/>
    <property type="match status" value="1"/>
</dbReference>
<reference evidence="5" key="1">
    <citation type="submission" date="2015-08" db="UniProtKB">
        <authorList>
            <consortium name="WormBaseParasite"/>
        </authorList>
    </citation>
    <scope>IDENTIFICATION</scope>
</reference>
<dbReference type="Proteomes" id="UP000035681">
    <property type="component" value="Unplaced"/>
</dbReference>
<dbReference type="PANTHER" id="PTHR12904">
    <property type="match status" value="1"/>
</dbReference>
<evidence type="ECO:0000259" key="3">
    <source>
        <dbReference type="Pfam" id="PF25013"/>
    </source>
</evidence>
<keyword evidence="4" id="KW-1185">Reference proteome</keyword>
<dbReference type="Gene3D" id="1.25.10.10">
    <property type="entry name" value="Leucine-rich Repeat Variant"/>
    <property type="match status" value="1"/>
</dbReference>
<proteinExistence type="predicted"/>
<organism evidence="5">
    <name type="scientific">Strongyloides stercoralis</name>
    <name type="common">Threadworm</name>
    <dbReference type="NCBI Taxonomy" id="6248"/>
    <lineage>
        <taxon>Eukaryota</taxon>
        <taxon>Metazoa</taxon>
        <taxon>Ecdysozoa</taxon>
        <taxon>Nematoda</taxon>
        <taxon>Chromadorea</taxon>
        <taxon>Rhabditida</taxon>
        <taxon>Tylenchina</taxon>
        <taxon>Panagrolaimomorpha</taxon>
        <taxon>Strongyloidoidea</taxon>
        <taxon>Strongyloididae</taxon>
        <taxon>Strongyloides</taxon>
    </lineage>
</organism>
<dbReference type="SUPFAM" id="SSF52047">
    <property type="entry name" value="RNI-like"/>
    <property type="match status" value="1"/>
</dbReference>
<keyword evidence="1" id="KW-0833">Ubl conjugation pathway</keyword>
<dbReference type="InterPro" id="IPR032675">
    <property type="entry name" value="LRR_dom_sf"/>
</dbReference>
<dbReference type="InterPro" id="IPR056845">
    <property type="entry name" value="LRR_Zer-1"/>
</dbReference>
<dbReference type="InterPro" id="IPR011989">
    <property type="entry name" value="ARM-like"/>
</dbReference>
<protein>
    <submittedName>
        <fullName evidence="5">RNI-like protein</fullName>
    </submittedName>
    <submittedName>
        <fullName evidence="6">Zyg eleven-related protein 1</fullName>
    </submittedName>
</protein>
<dbReference type="WBParaSite" id="SSTP_0000013300.1">
    <property type="protein sequence ID" value="SSTP_0000013300.1"/>
    <property type="gene ID" value="SSTP_0000013300"/>
</dbReference>
<dbReference type="InterPro" id="IPR016024">
    <property type="entry name" value="ARM-type_fold"/>
</dbReference>
<dbReference type="STRING" id="6248.A0A0K0DSC2"/>
<accession>A0A0K0DSC2</accession>
<evidence type="ECO:0000313" key="4">
    <source>
        <dbReference type="Proteomes" id="UP000035681"/>
    </source>
</evidence>
<name>A0A0K0DSC2_STRER</name>
<sequence>MPSQPVVDDIPANVMSLLQIASDAIARTPCILECKYRDTFQEAIESTSISSNNDSSMTDEDDIFHSCDSVSVSSLDSMTSIFMDNVRVNKKFCTFNSFDQFNTFPLQAHSCFPIEICESIFNSFTKILKEHTNANPNKPSQQLIDFFLNSCLSLRNVSLQGLTINDEVLATLLIKQHLNLETLDIKNTRKESFIGIKTNKFLEKHDIYFPKLVSLSLDCLDLLRKPSLDKRFGKAFFLPSSSQNRGTGQNHLPVLGEDALEGTALNCYKDDELNKISTEAKNVEFKHFSLRCPELMELTLHNIGDYEISEESWDEFLERILYPIKKLVSLDISYWQPLQTFDFLKMVPNLTKLILFDIKATKDNIDNILKLEGLRHLDISVSNPEIGIYTYPVGTLDKIIRSLPYLEYLDISQTNLPETPQYQEMENYPSGGVQSDIIGLRSLKKKLKFLGIYNCNGVANYGEIPAERVAGEIDEVQLITAMEIYQDRPAMLQLVFNQSYNHYRFGNEFKFQPQALQFVISGLNKHLTNSALQIAGSAAMFYILRCVKMTATTKKKVIMALLDGMQEHMEEQVMVRNCCLSLCQFDIPSEVVFDYFRVAKLLVKVLKTHSSDQLTQRIVIFLLNSMACHVDGEQKIQVGELGAIEVILEQIRKKQIQNQADDIMEVAWSFLWNITDETPLNCERFLKADGLTLFRSYYRQFSNEVEVVRNMMGLIGNIAEVKHLRHYMMKDEYIEIFCLLLDTMSDGIIEISYNSAGVLSHLISDGEEAFKGLVFKREDVMKKVDAAIFKWNLKTRRFINYRSFKPILNLITNFSSPASQHWAIWALANLTTTDTHKYCSYIEKEGGIELLGIVQENPSTPLHILQLLDVIFENIRKWKSDISRGHFENSMEWEN</sequence>
<dbReference type="Gene3D" id="3.80.10.10">
    <property type="entry name" value="Ribonuclease Inhibitor"/>
    <property type="match status" value="1"/>
</dbReference>
<dbReference type="InterPro" id="IPR051341">
    <property type="entry name" value="Zyg-11_UBL_adapter"/>
</dbReference>
<evidence type="ECO:0000313" key="6">
    <source>
        <dbReference type="WBParaSite" id="TCONS_00010028.p1"/>
    </source>
</evidence>
<dbReference type="AlphaFoldDB" id="A0A0K0DSC2"/>
<evidence type="ECO:0000256" key="1">
    <source>
        <dbReference type="ARBA" id="ARBA00022786"/>
    </source>
</evidence>
<feature type="domain" description="Protein zer-1 homolog-like C-terminal" evidence="2">
    <location>
        <begin position="524"/>
        <end position="876"/>
    </location>
</feature>
<dbReference type="PANTHER" id="PTHR12904:SF23">
    <property type="entry name" value="PROTEIN ZER-1 HOMOLOG"/>
    <property type="match status" value="1"/>
</dbReference>
<dbReference type="GO" id="GO:0031462">
    <property type="term" value="C:Cul2-RING ubiquitin ligase complex"/>
    <property type="evidence" value="ECO:0007669"/>
    <property type="project" value="TreeGrafter"/>
</dbReference>
<evidence type="ECO:0000313" key="5">
    <source>
        <dbReference type="WBParaSite" id="SSTP_0000013300.1"/>
    </source>
</evidence>
<dbReference type="Pfam" id="PF25013">
    <property type="entry name" value="LRR_Zer-1"/>
    <property type="match status" value="1"/>
</dbReference>
<dbReference type="WBParaSite" id="TCONS_00010028.p1">
    <property type="protein sequence ID" value="TCONS_00010028.p1"/>
    <property type="gene ID" value="XLOC_007723"/>
</dbReference>
<feature type="domain" description="Zer-1-like leucine-rich repeats region" evidence="3">
    <location>
        <begin position="319"/>
        <end position="455"/>
    </location>
</feature>
<dbReference type="InterPro" id="IPR055142">
    <property type="entry name" value="ZER1-like_C"/>
</dbReference>
<dbReference type="Pfam" id="PF22964">
    <property type="entry name" value="ZER1-like_2nd"/>
    <property type="match status" value="1"/>
</dbReference>
<evidence type="ECO:0000259" key="2">
    <source>
        <dbReference type="Pfam" id="PF22964"/>
    </source>
</evidence>